<protein>
    <recommendedName>
        <fullName evidence="4">Cytochrome C551</fullName>
    </recommendedName>
</protein>
<evidence type="ECO:0000313" key="2">
    <source>
        <dbReference type="EMBL" id="MFD2544323.1"/>
    </source>
</evidence>
<dbReference type="RefSeq" id="WP_255927230.1">
    <property type="nucleotide sequence ID" value="NZ_JANFQP010000001.1"/>
</dbReference>
<feature type="compositionally biased region" description="Basic and acidic residues" evidence="1">
    <location>
        <begin position="54"/>
        <end position="67"/>
    </location>
</feature>
<evidence type="ECO:0000313" key="3">
    <source>
        <dbReference type="Proteomes" id="UP001597394"/>
    </source>
</evidence>
<feature type="region of interest" description="Disordered" evidence="1">
    <location>
        <begin position="39"/>
        <end position="90"/>
    </location>
</feature>
<dbReference type="EMBL" id="JBHULG010000001">
    <property type="protein sequence ID" value="MFD2544323.1"/>
    <property type="molecule type" value="Genomic_DNA"/>
</dbReference>
<dbReference type="Proteomes" id="UP001597394">
    <property type="component" value="Unassembled WGS sequence"/>
</dbReference>
<reference evidence="3" key="1">
    <citation type="journal article" date="2019" name="Int. J. Syst. Evol. Microbiol.">
        <title>The Global Catalogue of Microorganisms (GCM) 10K type strain sequencing project: providing services to taxonomists for standard genome sequencing and annotation.</title>
        <authorList>
            <consortium name="The Broad Institute Genomics Platform"/>
            <consortium name="The Broad Institute Genome Sequencing Center for Infectious Disease"/>
            <person name="Wu L."/>
            <person name="Ma J."/>
        </authorList>
    </citation>
    <scope>NUCLEOTIDE SEQUENCE [LARGE SCALE GENOMIC DNA]</scope>
    <source>
        <strain evidence="3">KCTC 52204</strain>
    </source>
</reference>
<gene>
    <name evidence="2" type="ORF">ACFSO8_02505</name>
</gene>
<keyword evidence="3" id="KW-1185">Reference proteome</keyword>
<organism evidence="2 3">
    <name type="scientific">Kaistella montana</name>
    <dbReference type="NCBI Taxonomy" id="1849733"/>
    <lineage>
        <taxon>Bacteria</taxon>
        <taxon>Pseudomonadati</taxon>
        <taxon>Bacteroidota</taxon>
        <taxon>Flavobacteriia</taxon>
        <taxon>Flavobacteriales</taxon>
        <taxon>Weeksellaceae</taxon>
        <taxon>Chryseobacterium group</taxon>
        <taxon>Kaistella</taxon>
    </lineage>
</organism>
<comment type="caution">
    <text evidence="2">The sequence shown here is derived from an EMBL/GenBank/DDBJ whole genome shotgun (WGS) entry which is preliminary data.</text>
</comment>
<evidence type="ECO:0000256" key="1">
    <source>
        <dbReference type="SAM" id="MobiDB-lite"/>
    </source>
</evidence>
<sequence length="90" mass="9550">MKKIILGVALASLVISCKKIQAGSNKGVLKLDENTERYSDDEIHGDGMPAATSHAEEVSKDSAKTTETHTTAVKTDSAKVENPAAENHSK</sequence>
<proteinExistence type="predicted"/>
<dbReference type="PROSITE" id="PS51257">
    <property type="entry name" value="PROKAR_LIPOPROTEIN"/>
    <property type="match status" value="1"/>
</dbReference>
<accession>A0ABW5K8D1</accession>
<name>A0ABW5K8D1_9FLAO</name>
<evidence type="ECO:0008006" key="4">
    <source>
        <dbReference type="Google" id="ProtNLM"/>
    </source>
</evidence>